<dbReference type="GeneTree" id="ENSGT00940000174429"/>
<dbReference type="Proteomes" id="UP000265120">
    <property type="component" value="Chromosome 13"/>
</dbReference>
<dbReference type="Gene3D" id="2.60.40.10">
    <property type="entry name" value="Immunoglobulins"/>
    <property type="match status" value="1"/>
</dbReference>
<dbReference type="SUPFAM" id="SSF48726">
    <property type="entry name" value="Immunoglobulin"/>
    <property type="match status" value="1"/>
</dbReference>
<evidence type="ECO:0000313" key="5">
    <source>
        <dbReference type="Proteomes" id="UP000265120"/>
    </source>
</evidence>
<name>A0A3P8VQ87_CYNSE</name>
<evidence type="ECO:0000313" key="4">
    <source>
        <dbReference type="Ensembl" id="ENSCSEP00000015441.1"/>
    </source>
</evidence>
<evidence type="ECO:0000259" key="3">
    <source>
        <dbReference type="PROSITE" id="PS50835"/>
    </source>
</evidence>
<reference evidence="4" key="3">
    <citation type="submission" date="2025-09" db="UniProtKB">
        <authorList>
            <consortium name="Ensembl"/>
        </authorList>
    </citation>
    <scope>IDENTIFICATION</scope>
</reference>
<protein>
    <recommendedName>
        <fullName evidence="3">Ig-like domain-containing protein</fullName>
    </recommendedName>
</protein>
<dbReference type="InterPro" id="IPR013783">
    <property type="entry name" value="Ig-like_fold"/>
</dbReference>
<feature type="domain" description="Ig-like" evidence="3">
    <location>
        <begin position="24"/>
        <end position="125"/>
    </location>
</feature>
<dbReference type="InParanoid" id="A0A3P8VQ87"/>
<keyword evidence="5" id="KW-1185">Reference proteome</keyword>
<accession>A0A3P8VQ87</accession>
<dbReference type="Ensembl" id="ENSCSET00000015631.1">
    <property type="protein sequence ID" value="ENSCSEP00000015441.1"/>
    <property type="gene ID" value="ENSCSEG00000009920.1"/>
</dbReference>
<dbReference type="InterPro" id="IPR007110">
    <property type="entry name" value="Ig-like_dom"/>
</dbReference>
<reference evidence="4 5" key="1">
    <citation type="journal article" date="2014" name="Nat. Genet.">
        <title>Whole-genome sequence of a flatfish provides insights into ZW sex chromosome evolution and adaptation to a benthic lifestyle.</title>
        <authorList>
            <person name="Chen S."/>
            <person name="Zhang G."/>
            <person name="Shao C."/>
            <person name="Huang Q."/>
            <person name="Liu G."/>
            <person name="Zhang P."/>
            <person name="Song W."/>
            <person name="An N."/>
            <person name="Chalopin D."/>
            <person name="Volff J.N."/>
            <person name="Hong Y."/>
            <person name="Li Q."/>
            <person name="Sha Z."/>
            <person name="Zhou H."/>
            <person name="Xie M."/>
            <person name="Yu Q."/>
            <person name="Liu Y."/>
            <person name="Xiang H."/>
            <person name="Wang N."/>
            <person name="Wu K."/>
            <person name="Yang C."/>
            <person name="Zhou Q."/>
            <person name="Liao X."/>
            <person name="Yang L."/>
            <person name="Hu Q."/>
            <person name="Zhang J."/>
            <person name="Meng L."/>
            <person name="Jin L."/>
            <person name="Tian Y."/>
            <person name="Lian J."/>
            <person name="Yang J."/>
            <person name="Miao G."/>
            <person name="Liu S."/>
            <person name="Liang Z."/>
            <person name="Yan F."/>
            <person name="Li Y."/>
            <person name="Sun B."/>
            <person name="Zhang H."/>
            <person name="Zhang J."/>
            <person name="Zhu Y."/>
            <person name="Du M."/>
            <person name="Zhao Y."/>
            <person name="Schartl M."/>
            <person name="Tang Q."/>
            <person name="Wang J."/>
        </authorList>
    </citation>
    <scope>NUCLEOTIDE SEQUENCE</scope>
</reference>
<reference evidence="4" key="2">
    <citation type="submission" date="2025-08" db="UniProtKB">
        <authorList>
            <consortium name="Ensembl"/>
        </authorList>
    </citation>
    <scope>IDENTIFICATION</scope>
</reference>
<dbReference type="Pfam" id="PF00047">
    <property type="entry name" value="ig"/>
    <property type="match status" value="1"/>
</dbReference>
<evidence type="ECO:0000256" key="1">
    <source>
        <dbReference type="ARBA" id="ARBA00023319"/>
    </source>
</evidence>
<organism evidence="4 5">
    <name type="scientific">Cynoglossus semilaevis</name>
    <name type="common">Tongue sole</name>
    <dbReference type="NCBI Taxonomy" id="244447"/>
    <lineage>
        <taxon>Eukaryota</taxon>
        <taxon>Metazoa</taxon>
        <taxon>Chordata</taxon>
        <taxon>Craniata</taxon>
        <taxon>Vertebrata</taxon>
        <taxon>Euteleostomi</taxon>
        <taxon>Actinopterygii</taxon>
        <taxon>Neopterygii</taxon>
        <taxon>Teleostei</taxon>
        <taxon>Neoteleostei</taxon>
        <taxon>Acanthomorphata</taxon>
        <taxon>Carangaria</taxon>
        <taxon>Pleuronectiformes</taxon>
        <taxon>Pleuronectoidei</taxon>
        <taxon>Cynoglossidae</taxon>
        <taxon>Cynoglossinae</taxon>
        <taxon>Cynoglossus</taxon>
    </lineage>
</organism>
<feature type="signal peptide" evidence="2">
    <location>
        <begin position="1"/>
        <end position="29"/>
    </location>
</feature>
<proteinExistence type="predicted"/>
<dbReference type="InterPro" id="IPR013151">
    <property type="entry name" value="Immunoglobulin_dom"/>
</dbReference>
<dbReference type="SMART" id="SM00409">
    <property type="entry name" value="IG"/>
    <property type="match status" value="1"/>
</dbReference>
<keyword evidence="2" id="KW-0732">Signal</keyword>
<feature type="chain" id="PRO_5047197385" description="Ig-like domain-containing protein" evidence="2">
    <location>
        <begin position="30"/>
        <end position="149"/>
    </location>
</feature>
<dbReference type="InterPro" id="IPR003599">
    <property type="entry name" value="Ig_sub"/>
</dbReference>
<dbReference type="InterPro" id="IPR036179">
    <property type="entry name" value="Ig-like_dom_sf"/>
</dbReference>
<sequence>MWGTFPLKRFLHLFHSLSNVLDIVEVLYAARTISVSRGSSVTLPCNASYNLNRCGLVHVVWLQNNVELVDPDRYLTTVSEIHKGGNTRHRQVLTEILKVGANDTGAFQCKAECGSGESAKGHTININVQGKALIKIQSNQQVSFLYLYM</sequence>
<dbReference type="AlphaFoldDB" id="A0A3P8VQ87"/>
<keyword evidence="1" id="KW-0393">Immunoglobulin domain</keyword>
<dbReference type="OMA" id="GETAMGH"/>
<evidence type="ECO:0000256" key="2">
    <source>
        <dbReference type="SAM" id="SignalP"/>
    </source>
</evidence>
<dbReference type="PROSITE" id="PS50835">
    <property type="entry name" value="IG_LIKE"/>
    <property type="match status" value="1"/>
</dbReference>